<protein>
    <submittedName>
        <fullName evidence="2">Exonuclease V, helicase AddB</fullName>
        <ecNumber evidence="2">3.1.11.5</ecNumber>
    </submittedName>
</protein>
<reference evidence="2 3" key="1">
    <citation type="submission" date="2017-04" db="EMBL/GenBank/DDBJ databases">
        <title>Complete genome sequence of the Campylobacter cuniculorum type strain LMG24588.</title>
        <authorList>
            <person name="Miller W.G."/>
            <person name="Yee E."/>
            <person name="Revez J."/>
            <person name="Bono J.L."/>
            <person name="Rossi M."/>
        </authorList>
    </citation>
    <scope>NUCLEOTIDE SEQUENCE [LARGE SCALE GENOMIC DNA]</scope>
    <source>
        <strain evidence="2 3">LMG 24588</strain>
    </source>
</reference>
<dbReference type="InterPro" id="IPR038726">
    <property type="entry name" value="PDDEXK_AddAB-type"/>
</dbReference>
<dbReference type="KEGG" id="ccun:CCUN_0328"/>
<keyword evidence="2" id="KW-0269">Exonuclease</keyword>
<evidence type="ECO:0000259" key="1">
    <source>
        <dbReference type="Pfam" id="PF12705"/>
    </source>
</evidence>
<keyword evidence="2" id="KW-0347">Helicase</keyword>
<dbReference type="RefSeq" id="WP_027305250.1">
    <property type="nucleotide sequence ID" value="NZ_CP020867.1"/>
</dbReference>
<feature type="domain" description="PD-(D/E)XK endonuclease-like" evidence="1">
    <location>
        <begin position="562"/>
        <end position="787"/>
    </location>
</feature>
<accession>A0A1W6BV94</accession>
<dbReference type="Proteomes" id="UP000192902">
    <property type="component" value="Chromosome"/>
</dbReference>
<sequence length="795" mass="94607">MKLLVFSSSRKIKEYYNSFKNQDSLIDNAILIEDFLENVCLVKGRKASEYESLLFMQEACKQSKDLEQKLGISSEFFAFLRNNEYLFSFFKELCLEKKDIQELKNNDYYAAYNEHLEILDEVLKNYLNLLKTQNLYDNLSLIRDYFIHWDFLEDYESIIYDMQGFLSTFEKDLLKELSKRKSVILKFNTSVFNLEYLKSLDFLEHLNLEINKSYEFNISTKEMLKQDAFDSKNTSIKVQSFELRSLQVAYVMNEIATFIHEGLKAENIVVITPDESFCELLKLLDKNNNLNFASGKSIQESEFYQKLRALYLSANLEDFDFNETKDYFEDKKTIFDYHNSLLHYFELEFKEFKRHFNQKCDLEYFNALLERLLENENDELKFLIKEQMLFIADLFKNQTLKLKELLELFLIQIKSLKLSSVGGGKVVVMGLLESRGLCFDGVIIVDFNDDIIPKRSVNELFLNNEIRKNSGLISYERRENLQRFYYESLMKNAQKISISYVENEEKIKSRFLDELAFKCDTQTEFTQKAYLQALKFDYKPIKLDLKPLDAPVLKHKLFDKPLSFSRLNLFLKQKRTYYYRYILNLLEPRAFLEQNRAKNLGILIHKLLELYYKNNEKNHFDEKKFLILLENEKHTINALDFEILKLKSHHFAQSEKKHFEQGFKVSELEYKISEDNPKIFQFQTPLGQVKSVDLIGQIDRIDTLLGKDKLIIDYKNGKIEENSYQLAFYKALSFENADAKFYDLNDFVLKTGKNTKTLEELKELFSELLEQDEFEFENEKDTYCPYKLIYKKDLK</sequence>
<keyword evidence="2" id="KW-0540">Nuclease</keyword>
<organism evidence="2 3">
    <name type="scientific">Campylobacter cuniculorum DSM 23162 = LMG 24588</name>
    <dbReference type="NCBI Taxonomy" id="1121267"/>
    <lineage>
        <taxon>Bacteria</taxon>
        <taxon>Pseudomonadati</taxon>
        <taxon>Campylobacterota</taxon>
        <taxon>Epsilonproteobacteria</taxon>
        <taxon>Campylobacterales</taxon>
        <taxon>Campylobacteraceae</taxon>
        <taxon>Campylobacter</taxon>
    </lineage>
</organism>
<evidence type="ECO:0000313" key="2">
    <source>
        <dbReference type="EMBL" id="ARJ55981.1"/>
    </source>
</evidence>
<dbReference type="OrthoDB" id="9766257at2"/>
<dbReference type="eggNOG" id="COG2887">
    <property type="taxonomic scope" value="Bacteria"/>
</dbReference>
<dbReference type="InterPro" id="IPR011335">
    <property type="entry name" value="Restrct_endonuc-II-like"/>
</dbReference>
<dbReference type="Pfam" id="PF12705">
    <property type="entry name" value="PDDEXK_1"/>
    <property type="match status" value="1"/>
</dbReference>
<name>A0A1W6BV94_9BACT</name>
<keyword evidence="2" id="KW-0067">ATP-binding</keyword>
<evidence type="ECO:0000313" key="3">
    <source>
        <dbReference type="Proteomes" id="UP000192902"/>
    </source>
</evidence>
<dbReference type="InterPro" id="IPR027417">
    <property type="entry name" value="P-loop_NTPase"/>
</dbReference>
<gene>
    <name evidence="2" type="primary">addB</name>
    <name evidence="2" type="ORF">CCUN_0328</name>
</gene>
<proteinExistence type="predicted"/>
<dbReference type="SUPFAM" id="SSF52980">
    <property type="entry name" value="Restriction endonuclease-like"/>
    <property type="match status" value="1"/>
</dbReference>
<dbReference type="Gene3D" id="3.40.50.300">
    <property type="entry name" value="P-loop containing nucleotide triphosphate hydrolases"/>
    <property type="match status" value="1"/>
</dbReference>
<dbReference type="STRING" id="1121267.CCUN_0328"/>
<dbReference type="GO" id="GO:0004386">
    <property type="term" value="F:helicase activity"/>
    <property type="evidence" value="ECO:0007669"/>
    <property type="project" value="UniProtKB-KW"/>
</dbReference>
<dbReference type="AlphaFoldDB" id="A0A1W6BV94"/>
<dbReference type="EC" id="3.1.11.5" evidence="2"/>
<dbReference type="GO" id="GO:0008854">
    <property type="term" value="F:exodeoxyribonuclease V activity"/>
    <property type="evidence" value="ECO:0007669"/>
    <property type="project" value="UniProtKB-EC"/>
</dbReference>
<dbReference type="EMBL" id="CP020867">
    <property type="protein sequence ID" value="ARJ55981.1"/>
    <property type="molecule type" value="Genomic_DNA"/>
</dbReference>
<dbReference type="eggNOG" id="COG0210">
    <property type="taxonomic scope" value="Bacteria"/>
</dbReference>
<dbReference type="SUPFAM" id="SSF52540">
    <property type="entry name" value="P-loop containing nucleoside triphosphate hydrolases"/>
    <property type="match status" value="1"/>
</dbReference>
<keyword evidence="2" id="KW-0547">Nucleotide-binding</keyword>
<keyword evidence="2" id="KW-0378">Hydrolase</keyword>